<dbReference type="EMBL" id="BFEA01000319">
    <property type="protein sequence ID" value="GBG79439.1"/>
    <property type="molecule type" value="Genomic_DNA"/>
</dbReference>
<feature type="region of interest" description="Disordered" evidence="1">
    <location>
        <begin position="335"/>
        <end position="422"/>
    </location>
</feature>
<proteinExistence type="predicted"/>
<sequence length="618" mass="70079">MACLNTQGAVPPQLPEFWHFAVRDQTVKVEVSTKSNPVCFKCRQRGHMGTDPRCPKNADSARNKPLKWTNLEEVEGEPGFWFVRDAKYIGWVFNENLETPDWVWVLGGAPSQRPDIYPPSDNSWQTKNVGKKSPKIFTTDQVLNKQRVQEERRLRDLQMDLDETGELAERRWTEVVKERGANGMQTDPAANNATSSIQYTRKGNSGTTQRKETTADQENTREQDVKMTEDRRIGVKRKGEEITKEEAMGRETEEEYHHGQEEEEWENRPIEKIKEYIQVMKAQRASMFELHMAYVREEEKARGGEIPLTTNPYEPLNEEEEMVEYYAQQYCRIKKDQTRKQKAREGGEEQREEGGWREDRYKMPELPETYNKKRKAEEKKKGNPKGGKGKGSKEQGENAKGQGEKGKNGNKSQMQQEQGEQINERESLLLQSEVLEAQVQRLADLNEEMRLKTVTVGSLNECTQTEFWNKAAATSKMILPSRTILAMMFDELTEEWQIATAANFALPRLQRGQSIKEKLTFAVLEKVPTKIGLLGAILRVSTTNGRENDDKEDSLDLIFRSTNYAAQGAPAFDLSAAERPTIAAAAVAAEATVIAFAVDAEATVAASAAVAAAVLERM</sequence>
<feature type="compositionally biased region" description="Basic and acidic residues" evidence="1">
    <location>
        <begin position="335"/>
        <end position="365"/>
    </location>
</feature>
<evidence type="ECO:0000313" key="2">
    <source>
        <dbReference type="EMBL" id="GBG79439.1"/>
    </source>
</evidence>
<feature type="region of interest" description="Disordered" evidence="1">
    <location>
        <begin position="183"/>
        <end position="228"/>
    </location>
</feature>
<reference evidence="2 3" key="1">
    <citation type="journal article" date="2018" name="Cell">
        <title>The Chara Genome: Secondary Complexity and Implications for Plant Terrestrialization.</title>
        <authorList>
            <person name="Nishiyama T."/>
            <person name="Sakayama H."/>
            <person name="Vries J.D."/>
            <person name="Buschmann H."/>
            <person name="Saint-Marcoux D."/>
            <person name="Ullrich K.K."/>
            <person name="Haas F.B."/>
            <person name="Vanderstraeten L."/>
            <person name="Becker D."/>
            <person name="Lang D."/>
            <person name="Vosolsobe S."/>
            <person name="Rombauts S."/>
            <person name="Wilhelmsson P.K.I."/>
            <person name="Janitza P."/>
            <person name="Kern R."/>
            <person name="Heyl A."/>
            <person name="Rumpler F."/>
            <person name="Villalobos L.I.A.C."/>
            <person name="Clay J.M."/>
            <person name="Skokan R."/>
            <person name="Toyoda A."/>
            <person name="Suzuki Y."/>
            <person name="Kagoshima H."/>
            <person name="Schijlen E."/>
            <person name="Tajeshwar N."/>
            <person name="Catarino B."/>
            <person name="Hetherington A.J."/>
            <person name="Saltykova A."/>
            <person name="Bonnot C."/>
            <person name="Breuninger H."/>
            <person name="Symeonidi A."/>
            <person name="Radhakrishnan G.V."/>
            <person name="Van Nieuwerburgh F."/>
            <person name="Deforce D."/>
            <person name="Chang C."/>
            <person name="Karol K.G."/>
            <person name="Hedrich R."/>
            <person name="Ulvskov P."/>
            <person name="Glockner G."/>
            <person name="Delwiche C.F."/>
            <person name="Petrasek J."/>
            <person name="Van de Peer Y."/>
            <person name="Friml J."/>
            <person name="Beilby M."/>
            <person name="Dolan L."/>
            <person name="Kohara Y."/>
            <person name="Sugano S."/>
            <person name="Fujiyama A."/>
            <person name="Delaux P.-M."/>
            <person name="Quint M."/>
            <person name="TheiBen G."/>
            <person name="Hagemann M."/>
            <person name="Harholt J."/>
            <person name="Dunand C."/>
            <person name="Zachgo S."/>
            <person name="Langdale J."/>
            <person name="Maumus F."/>
            <person name="Straeten D.V.D."/>
            <person name="Gould S.B."/>
            <person name="Rensing S.A."/>
        </authorList>
    </citation>
    <scope>NUCLEOTIDE SEQUENCE [LARGE SCALE GENOMIC DNA]</scope>
    <source>
        <strain evidence="2 3">S276</strain>
    </source>
</reference>
<evidence type="ECO:0000256" key="1">
    <source>
        <dbReference type="SAM" id="MobiDB-lite"/>
    </source>
</evidence>
<feature type="compositionally biased region" description="Basic and acidic residues" evidence="1">
    <location>
        <begin position="209"/>
        <end position="228"/>
    </location>
</feature>
<dbReference type="Gramene" id="GBG79439">
    <property type="protein sequence ID" value="GBG79439"/>
    <property type="gene ID" value="CBR_g29586"/>
</dbReference>
<feature type="compositionally biased region" description="Polar residues" evidence="1">
    <location>
        <begin position="183"/>
        <end position="208"/>
    </location>
</feature>
<gene>
    <name evidence="2" type="ORF">CBR_g29586</name>
</gene>
<name>A0A388LAV0_CHABU</name>
<evidence type="ECO:0000313" key="3">
    <source>
        <dbReference type="Proteomes" id="UP000265515"/>
    </source>
</evidence>
<keyword evidence="3" id="KW-1185">Reference proteome</keyword>
<feature type="region of interest" description="Disordered" evidence="1">
    <location>
        <begin position="246"/>
        <end position="267"/>
    </location>
</feature>
<feature type="compositionally biased region" description="Basic and acidic residues" evidence="1">
    <location>
        <begin position="391"/>
        <end position="407"/>
    </location>
</feature>
<dbReference type="AlphaFoldDB" id="A0A388LAV0"/>
<organism evidence="2 3">
    <name type="scientific">Chara braunii</name>
    <name type="common">Braun's stonewort</name>
    <dbReference type="NCBI Taxonomy" id="69332"/>
    <lineage>
        <taxon>Eukaryota</taxon>
        <taxon>Viridiplantae</taxon>
        <taxon>Streptophyta</taxon>
        <taxon>Charophyceae</taxon>
        <taxon>Charales</taxon>
        <taxon>Characeae</taxon>
        <taxon>Chara</taxon>
    </lineage>
</organism>
<dbReference type="Proteomes" id="UP000265515">
    <property type="component" value="Unassembled WGS sequence"/>
</dbReference>
<protein>
    <submittedName>
        <fullName evidence="2">Uncharacterized protein</fullName>
    </submittedName>
</protein>
<comment type="caution">
    <text evidence="2">The sequence shown here is derived from an EMBL/GenBank/DDBJ whole genome shotgun (WGS) entry which is preliminary data.</text>
</comment>
<accession>A0A388LAV0</accession>